<evidence type="ECO:0000256" key="7">
    <source>
        <dbReference type="ARBA" id="ARBA00023239"/>
    </source>
</evidence>
<dbReference type="OrthoDB" id="2111841at2759"/>
<keyword evidence="5" id="KW-0190">Covalent protein-DNA linkage</keyword>
<evidence type="ECO:0000256" key="8">
    <source>
        <dbReference type="SAM" id="MobiDB-lite"/>
    </source>
</evidence>
<keyword evidence="2" id="KW-0645">Protease</keyword>
<dbReference type="GO" id="GO:0106300">
    <property type="term" value="P:protein-DNA covalent cross-linking repair"/>
    <property type="evidence" value="ECO:0007669"/>
    <property type="project" value="InterPro"/>
</dbReference>
<proteinExistence type="inferred from homology"/>
<organism evidence="9 10">
    <name type="scientific">Athelia psychrophila</name>
    <dbReference type="NCBI Taxonomy" id="1759441"/>
    <lineage>
        <taxon>Eukaryota</taxon>
        <taxon>Fungi</taxon>
        <taxon>Dikarya</taxon>
        <taxon>Basidiomycota</taxon>
        <taxon>Agaricomycotina</taxon>
        <taxon>Agaricomycetes</taxon>
        <taxon>Agaricomycetidae</taxon>
        <taxon>Atheliales</taxon>
        <taxon>Atheliaceae</taxon>
        <taxon>Athelia</taxon>
    </lineage>
</organism>
<evidence type="ECO:0000256" key="6">
    <source>
        <dbReference type="ARBA" id="ARBA00023125"/>
    </source>
</evidence>
<name>A0A165YJA4_9AGAM</name>
<evidence type="ECO:0000313" key="9">
    <source>
        <dbReference type="EMBL" id="KZP09616.1"/>
    </source>
</evidence>
<evidence type="ECO:0000256" key="4">
    <source>
        <dbReference type="ARBA" id="ARBA00022801"/>
    </source>
</evidence>
<accession>A0A165YJA4</accession>
<dbReference type="GO" id="GO:0003697">
    <property type="term" value="F:single-stranded DNA binding"/>
    <property type="evidence" value="ECO:0007669"/>
    <property type="project" value="InterPro"/>
</dbReference>
<dbReference type="GO" id="GO:0006508">
    <property type="term" value="P:proteolysis"/>
    <property type="evidence" value="ECO:0007669"/>
    <property type="project" value="UniProtKB-KW"/>
</dbReference>
<gene>
    <name evidence="9" type="ORF">FIBSPDRAFT_801977</name>
</gene>
<protein>
    <submittedName>
        <fullName evidence="9">DUF159-domain-containing protein</fullName>
    </submittedName>
</protein>
<comment type="similarity">
    <text evidence="1">Belongs to the SOS response-associated peptidase family.</text>
</comment>
<evidence type="ECO:0000256" key="3">
    <source>
        <dbReference type="ARBA" id="ARBA00022763"/>
    </source>
</evidence>
<keyword evidence="6" id="KW-0238">DNA-binding</keyword>
<reference evidence="9 10" key="1">
    <citation type="journal article" date="2016" name="Mol. Biol. Evol.">
        <title>Comparative Genomics of Early-Diverging Mushroom-Forming Fungi Provides Insights into the Origins of Lignocellulose Decay Capabilities.</title>
        <authorList>
            <person name="Nagy L.G."/>
            <person name="Riley R."/>
            <person name="Tritt A."/>
            <person name="Adam C."/>
            <person name="Daum C."/>
            <person name="Floudas D."/>
            <person name="Sun H."/>
            <person name="Yadav J.S."/>
            <person name="Pangilinan J."/>
            <person name="Larsson K.H."/>
            <person name="Matsuura K."/>
            <person name="Barry K."/>
            <person name="Labutti K."/>
            <person name="Kuo R."/>
            <person name="Ohm R.A."/>
            <person name="Bhattacharya S.S."/>
            <person name="Shirouzu T."/>
            <person name="Yoshinaga Y."/>
            <person name="Martin F.M."/>
            <person name="Grigoriev I.V."/>
            <person name="Hibbett D.S."/>
        </authorList>
    </citation>
    <scope>NUCLEOTIDE SEQUENCE [LARGE SCALE GENOMIC DNA]</scope>
    <source>
        <strain evidence="9 10">CBS 109695</strain>
    </source>
</reference>
<dbReference type="GO" id="GO:0008233">
    <property type="term" value="F:peptidase activity"/>
    <property type="evidence" value="ECO:0007669"/>
    <property type="project" value="UniProtKB-KW"/>
</dbReference>
<sequence>MCGRYSLGLARRQIRAMPGHDLEIDQWIEEESFAPRHNIAPRSQAPIIMRQAGPSESAADSLVLRTAKWGLVPHWSKHEDKSLNTINARSENLLESGGMWQSIKGKKRCVVICEGYYEWLKKGKDRLPHFIRPKDSQKMMLLAGLYDCTVLEGSTEPLWTFTIVTTAACDDLLWLHDRQPVVLTSKAALETWLDTSSQKWTPALTKLVQPSDNVTFPLECYQVPKEVGKVGAESSTFIEPIANRKDGIQAMFSRQKEAQVSPKKGSPRKRKRSITPDKAADSSKTTTSQVEPKAEVDGSTICLDEQPSPSSAKAELTLTPTRGSKKLKT</sequence>
<evidence type="ECO:0000313" key="10">
    <source>
        <dbReference type="Proteomes" id="UP000076532"/>
    </source>
</evidence>
<keyword evidence="7" id="KW-0456">Lyase</keyword>
<dbReference type="SUPFAM" id="SSF143081">
    <property type="entry name" value="BB1717-like"/>
    <property type="match status" value="1"/>
</dbReference>
<keyword evidence="10" id="KW-1185">Reference proteome</keyword>
<dbReference type="AlphaFoldDB" id="A0A165YJA4"/>
<dbReference type="Gene3D" id="3.90.1680.10">
    <property type="entry name" value="SOS response associated peptidase-like"/>
    <property type="match status" value="1"/>
</dbReference>
<dbReference type="InterPro" id="IPR003738">
    <property type="entry name" value="SRAP"/>
</dbReference>
<dbReference type="PANTHER" id="PTHR13604:SF0">
    <property type="entry name" value="ABASIC SITE PROCESSING PROTEIN HMCES"/>
    <property type="match status" value="1"/>
</dbReference>
<dbReference type="InterPro" id="IPR036590">
    <property type="entry name" value="SRAP-like"/>
</dbReference>
<evidence type="ECO:0000256" key="1">
    <source>
        <dbReference type="ARBA" id="ARBA00008136"/>
    </source>
</evidence>
<feature type="region of interest" description="Disordered" evidence="8">
    <location>
        <begin position="254"/>
        <end position="329"/>
    </location>
</feature>
<dbReference type="PANTHER" id="PTHR13604">
    <property type="entry name" value="DC12-RELATED"/>
    <property type="match status" value="1"/>
</dbReference>
<evidence type="ECO:0000256" key="5">
    <source>
        <dbReference type="ARBA" id="ARBA00023124"/>
    </source>
</evidence>
<keyword evidence="4" id="KW-0378">Hydrolase</keyword>
<feature type="non-terminal residue" evidence="9">
    <location>
        <position position="329"/>
    </location>
</feature>
<dbReference type="STRING" id="436010.A0A165YJA4"/>
<keyword evidence="3" id="KW-0227">DNA damage</keyword>
<dbReference type="Proteomes" id="UP000076532">
    <property type="component" value="Unassembled WGS sequence"/>
</dbReference>
<evidence type="ECO:0000256" key="2">
    <source>
        <dbReference type="ARBA" id="ARBA00022670"/>
    </source>
</evidence>
<dbReference type="GO" id="GO:0016829">
    <property type="term" value="F:lyase activity"/>
    <property type="evidence" value="ECO:0007669"/>
    <property type="project" value="UniProtKB-KW"/>
</dbReference>
<dbReference type="EMBL" id="KV417696">
    <property type="protein sequence ID" value="KZP09616.1"/>
    <property type="molecule type" value="Genomic_DNA"/>
</dbReference>
<dbReference type="Pfam" id="PF02586">
    <property type="entry name" value="SRAP"/>
    <property type="match status" value="1"/>
</dbReference>